<keyword evidence="5 7" id="KW-1133">Transmembrane helix</keyword>
<evidence type="ECO:0000259" key="9">
    <source>
        <dbReference type="Pfam" id="PF21082"/>
    </source>
</evidence>
<dbReference type="InterPro" id="IPR049278">
    <property type="entry name" value="MS_channel_C"/>
</dbReference>
<dbReference type="Gene3D" id="2.30.30.60">
    <property type="match status" value="1"/>
</dbReference>
<feature type="transmembrane region" description="Helical" evidence="7">
    <location>
        <begin position="64"/>
        <end position="87"/>
    </location>
</feature>
<organism evidence="11 12">
    <name type="scientific">Roseivirga spongicola</name>
    <dbReference type="NCBI Taxonomy" id="333140"/>
    <lineage>
        <taxon>Bacteria</taxon>
        <taxon>Pseudomonadati</taxon>
        <taxon>Bacteroidota</taxon>
        <taxon>Cytophagia</taxon>
        <taxon>Cytophagales</taxon>
        <taxon>Roseivirgaceae</taxon>
        <taxon>Roseivirga</taxon>
    </lineage>
</organism>
<dbReference type="InterPro" id="IPR006685">
    <property type="entry name" value="MscS_channel_2nd"/>
</dbReference>
<evidence type="ECO:0000256" key="6">
    <source>
        <dbReference type="ARBA" id="ARBA00023136"/>
    </source>
</evidence>
<feature type="domain" description="Mechanosensitive ion channel MscS C-terminal" evidence="9">
    <location>
        <begin position="187"/>
        <end position="272"/>
    </location>
</feature>
<dbReference type="InterPro" id="IPR008910">
    <property type="entry name" value="MSC_TM_helix"/>
</dbReference>
<dbReference type="Pfam" id="PF05552">
    <property type="entry name" value="MS_channel_1st_1"/>
    <property type="match status" value="1"/>
</dbReference>
<accession>A0A150XFK9</accession>
<feature type="domain" description="Mechanosensitive ion channel transmembrane helices 2/3" evidence="10">
    <location>
        <begin position="71"/>
        <end position="113"/>
    </location>
</feature>
<dbReference type="Proteomes" id="UP000075606">
    <property type="component" value="Unassembled WGS sequence"/>
</dbReference>
<comment type="subcellular location">
    <subcellularLocation>
        <location evidence="1">Cell membrane</location>
        <topology evidence="1">Multi-pass membrane protein</topology>
    </subcellularLocation>
</comment>
<comment type="caution">
    <text evidence="11">The sequence shown here is derived from an EMBL/GenBank/DDBJ whole genome shotgun (WGS) entry which is preliminary data.</text>
</comment>
<evidence type="ECO:0000313" key="11">
    <source>
        <dbReference type="EMBL" id="KYG77474.1"/>
    </source>
</evidence>
<dbReference type="RefSeq" id="WP_068215843.1">
    <property type="nucleotide sequence ID" value="NZ_CP139724.1"/>
</dbReference>
<dbReference type="InterPro" id="IPR011066">
    <property type="entry name" value="MscS_channel_C_sf"/>
</dbReference>
<feature type="transmembrane region" description="Helical" evidence="7">
    <location>
        <begin position="26"/>
        <end position="43"/>
    </location>
</feature>
<sequence length="300" mass="33616">MDFNVSKAFEIVEEKLQGWLETLTEMLPNFVVALIVLVIFYFLSKLVRVGTKKLMGRFIEQPAIIGLISTIMSIFIIGSGLVIALNLLHLSKAVTSILAGAGIAGLAIGFAFQDISANFISGIIMAFKKPLNIGDIIETNGYTGFVRDIQLRATVLETFQGLHIIIPNRLVFQNPITNFTKTYKRRVDLNVGVSYAEDLEEVKKITEDALKSLDMLTEDDIKLVFEEFGDSSINYRIMFWINYSPTQPQFLEARSEAIMAIDKAYKEHGITIPFPIRTLDFGIKGGERLEGHIKTLKEQS</sequence>
<dbReference type="AlphaFoldDB" id="A0A150XFK9"/>
<evidence type="ECO:0000256" key="3">
    <source>
        <dbReference type="ARBA" id="ARBA00022475"/>
    </source>
</evidence>
<dbReference type="Pfam" id="PF21082">
    <property type="entry name" value="MS_channel_3rd"/>
    <property type="match status" value="1"/>
</dbReference>
<dbReference type="InterPro" id="IPR049142">
    <property type="entry name" value="MS_channel_1st"/>
</dbReference>
<keyword evidence="4 7" id="KW-0812">Transmembrane</keyword>
<evidence type="ECO:0000256" key="2">
    <source>
        <dbReference type="ARBA" id="ARBA00008017"/>
    </source>
</evidence>
<feature type="domain" description="Mechanosensitive ion channel MscS" evidence="8">
    <location>
        <begin position="115"/>
        <end position="181"/>
    </location>
</feature>
<dbReference type="PANTHER" id="PTHR30221">
    <property type="entry name" value="SMALL-CONDUCTANCE MECHANOSENSITIVE CHANNEL"/>
    <property type="match status" value="1"/>
</dbReference>
<dbReference type="PANTHER" id="PTHR30221:SF1">
    <property type="entry name" value="SMALL-CONDUCTANCE MECHANOSENSITIVE CHANNEL"/>
    <property type="match status" value="1"/>
</dbReference>
<dbReference type="InterPro" id="IPR011014">
    <property type="entry name" value="MscS_channel_TM-2"/>
</dbReference>
<dbReference type="InterPro" id="IPR006686">
    <property type="entry name" value="MscS_channel_CS"/>
</dbReference>
<dbReference type="GO" id="GO:0005886">
    <property type="term" value="C:plasma membrane"/>
    <property type="evidence" value="ECO:0007669"/>
    <property type="project" value="UniProtKB-SubCell"/>
</dbReference>
<feature type="transmembrane region" description="Helical" evidence="7">
    <location>
        <begin position="93"/>
        <end position="112"/>
    </location>
</feature>
<dbReference type="GO" id="GO:0008381">
    <property type="term" value="F:mechanosensitive monoatomic ion channel activity"/>
    <property type="evidence" value="ECO:0007669"/>
    <property type="project" value="InterPro"/>
</dbReference>
<dbReference type="OrthoDB" id="1522493at2"/>
<dbReference type="InterPro" id="IPR045275">
    <property type="entry name" value="MscS_archaea/bacteria_type"/>
</dbReference>
<dbReference type="SUPFAM" id="SSF50182">
    <property type="entry name" value="Sm-like ribonucleoproteins"/>
    <property type="match status" value="1"/>
</dbReference>
<evidence type="ECO:0000256" key="7">
    <source>
        <dbReference type="SAM" id="Phobius"/>
    </source>
</evidence>
<dbReference type="PROSITE" id="PS01246">
    <property type="entry name" value="UPF0003"/>
    <property type="match status" value="1"/>
</dbReference>
<comment type="similarity">
    <text evidence="2">Belongs to the MscS (TC 1.A.23) family.</text>
</comment>
<gene>
    <name evidence="11" type="ORF">AWW68_01510</name>
</gene>
<protein>
    <submittedName>
        <fullName evidence="11">Mechanosensitive ion channel protein MscS</fullName>
    </submittedName>
</protein>
<evidence type="ECO:0000259" key="8">
    <source>
        <dbReference type="Pfam" id="PF00924"/>
    </source>
</evidence>
<dbReference type="SUPFAM" id="SSF82689">
    <property type="entry name" value="Mechanosensitive channel protein MscS (YggB), C-terminal domain"/>
    <property type="match status" value="1"/>
</dbReference>
<reference evidence="11 12" key="1">
    <citation type="submission" date="2016-01" db="EMBL/GenBank/DDBJ databases">
        <title>Genome sequencing of Roseivirga spongicola UST030701-084.</title>
        <authorList>
            <person name="Selvaratnam C."/>
            <person name="Thevarajoo S."/>
            <person name="Goh K.M."/>
            <person name="Ee R."/>
            <person name="Chan K.-G."/>
            <person name="Chong C.S."/>
        </authorList>
    </citation>
    <scope>NUCLEOTIDE SEQUENCE [LARGE SCALE GENOMIC DNA]</scope>
    <source>
        <strain evidence="11 12">UST030701-084</strain>
    </source>
</reference>
<evidence type="ECO:0000256" key="4">
    <source>
        <dbReference type="ARBA" id="ARBA00022692"/>
    </source>
</evidence>
<dbReference type="Pfam" id="PF21088">
    <property type="entry name" value="MS_channel_1st"/>
    <property type="match status" value="1"/>
</dbReference>
<proteinExistence type="inferred from homology"/>
<dbReference type="EMBL" id="LRPC01000001">
    <property type="protein sequence ID" value="KYG77474.1"/>
    <property type="molecule type" value="Genomic_DNA"/>
</dbReference>
<dbReference type="Pfam" id="PF00924">
    <property type="entry name" value="MS_channel_2nd"/>
    <property type="match status" value="1"/>
</dbReference>
<keyword evidence="6 7" id="KW-0472">Membrane</keyword>
<dbReference type="InterPro" id="IPR010920">
    <property type="entry name" value="LSM_dom_sf"/>
</dbReference>
<keyword evidence="3" id="KW-1003">Cell membrane</keyword>
<dbReference type="STRING" id="333140.AWW68_01510"/>
<evidence type="ECO:0000313" key="12">
    <source>
        <dbReference type="Proteomes" id="UP000075606"/>
    </source>
</evidence>
<dbReference type="SUPFAM" id="SSF82861">
    <property type="entry name" value="Mechanosensitive channel protein MscS (YggB), transmembrane region"/>
    <property type="match status" value="1"/>
</dbReference>
<keyword evidence="12" id="KW-1185">Reference proteome</keyword>
<dbReference type="Gene3D" id="3.30.70.100">
    <property type="match status" value="1"/>
</dbReference>
<evidence type="ECO:0000259" key="10">
    <source>
        <dbReference type="Pfam" id="PF21088"/>
    </source>
</evidence>
<evidence type="ECO:0000256" key="1">
    <source>
        <dbReference type="ARBA" id="ARBA00004651"/>
    </source>
</evidence>
<evidence type="ECO:0000256" key="5">
    <source>
        <dbReference type="ARBA" id="ARBA00022989"/>
    </source>
</evidence>
<dbReference type="Gene3D" id="1.10.287.1260">
    <property type="match status" value="1"/>
</dbReference>
<name>A0A150XFK9_9BACT</name>
<dbReference type="InterPro" id="IPR023408">
    <property type="entry name" value="MscS_beta-dom_sf"/>
</dbReference>